<proteinExistence type="predicted"/>
<feature type="compositionally biased region" description="Basic and acidic residues" evidence="1">
    <location>
        <begin position="121"/>
        <end position="146"/>
    </location>
</feature>
<dbReference type="Proteomes" id="UP000475862">
    <property type="component" value="Unassembled WGS sequence"/>
</dbReference>
<feature type="compositionally biased region" description="Basic and acidic residues" evidence="1">
    <location>
        <begin position="154"/>
        <end position="200"/>
    </location>
</feature>
<dbReference type="AlphaFoldDB" id="A0A6G0TZU9"/>
<name>A0A6G0TZU9_APHGL</name>
<gene>
    <name evidence="2" type="ORF">AGLY_003515</name>
</gene>
<organism evidence="2 3">
    <name type="scientific">Aphis glycines</name>
    <name type="common">Soybean aphid</name>
    <dbReference type="NCBI Taxonomy" id="307491"/>
    <lineage>
        <taxon>Eukaryota</taxon>
        <taxon>Metazoa</taxon>
        <taxon>Ecdysozoa</taxon>
        <taxon>Arthropoda</taxon>
        <taxon>Hexapoda</taxon>
        <taxon>Insecta</taxon>
        <taxon>Pterygota</taxon>
        <taxon>Neoptera</taxon>
        <taxon>Paraneoptera</taxon>
        <taxon>Hemiptera</taxon>
        <taxon>Sternorrhyncha</taxon>
        <taxon>Aphidomorpha</taxon>
        <taxon>Aphidoidea</taxon>
        <taxon>Aphididae</taxon>
        <taxon>Aphidini</taxon>
        <taxon>Aphis</taxon>
        <taxon>Aphis</taxon>
    </lineage>
</organism>
<feature type="region of interest" description="Disordered" evidence="1">
    <location>
        <begin position="241"/>
        <end position="262"/>
    </location>
</feature>
<protein>
    <submittedName>
        <fullName evidence="2">Uncharacterized protein</fullName>
    </submittedName>
</protein>
<feature type="region of interest" description="Disordered" evidence="1">
    <location>
        <begin position="1"/>
        <end position="216"/>
    </location>
</feature>
<sequence length="336" mass="37086">MDQEGNNGRRRSSRLAARGIITTPKVESVVKKTLKSSEKPKRSKRKTTEEIIELPEAKKTKTEEKTSEDKVDNPGKKETNNVNNVENDVSGISPMDVENDISGISPIDVDNDETKVSPPSDVEKKDLPTIEEKTDEPLKDSKDQQVVEKLPVTGDEKEKDNMSVDTKEEKPEITEEPIKMKDPEVIEKPENDVSQDEPKQEPVALENSNGKNNENKTIESVEEIVNNDIGLCVAAKDIITPNGDTDEQVKSTNGDQSITEKEAIEPIKVLHDDTNHVETDLKAVTTTTAITTNNDEPIIEQVEKELEKAADNVVDNISVSADDNAPKVDQLSTVVS</sequence>
<reference evidence="2 3" key="1">
    <citation type="submission" date="2019-08" db="EMBL/GenBank/DDBJ databases">
        <title>The genome of the soybean aphid Biotype 1, its phylome, world population structure and adaptation to the North American continent.</title>
        <authorList>
            <person name="Giordano R."/>
            <person name="Donthu R.K."/>
            <person name="Hernandez A.G."/>
            <person name="Wright C.L."/>
            <person name="Zimin A.V."/>
        </authorList>
    </citation>
    <scope>NUCLEOTIDE SEQUENCE [LARGE SCALE GENOMIC DNA]</scope>
    <source>
        <tissue evidence="2">Whole aphids</tissue>
    </source>
</reference>
<evidence type="ECO:0000313" key="3">
    <source>
        <dbReference type="Proteomes" id="UP000475862"/>
    </source>
</evidence>
<dbReference type="OrthoDB" id="6626237at2759"/>
<keyword evidence="3" id="KW-1185">Reference proteome</keyword>
<evidence type="ECO:0000313" key="2">
    <source>
        <dbReference type="EMBL" id="KAE9542388.1"/>
    </source>
</evidence>
<evidence type="ECO:0000256" key="1">
    <source>
        <dbReference type="SAM" id="MobiDB-lite"/>
    </source>
</evidence>
<accession>A0A6G0TZU9</accession>
<dbReference type="EMBL" id="VYZN01000011">
    <property type="protein sequence ID" value="KAE9542388.1"/>
    <property type="molecule type" value="Genomic_DNA"/>
</dbReference>
<feature type="compositionally biased region" description="Low complexity" evidence="1">
    <location>
        <begin position="80"/>
        <end position="89"/>
    </location>
</feature>
<comment type="caution">
    <text evidence="2">The sequence shown here is derived from an EMBL/GenBank/DDBJ whole genome shotgun (WGS) entry which is preliminary data.</text>
</comment>
<feature type="compositionally biased region" description="Basic and acidic residues" evidence="1">
    <location>
        <begin position="55"/>
        <end position="79"/>
    </location>
</feature>